<reference evidence="1 4" key="1">
    <citation type="submission" date="2016-10" db="EMBL/GenBank/DDBJ databases">
        <authorList>
            <person name="de Groot N.N."/>
        </authorList>
    </citation>
    <scope>NUCLEOTIDE SEQUENCE [LARGE SCALE GENOMIC DNA]</scope>
    <source>
        <strain evidence="4">BP1-145</strain>
        <strain evidence="1">BP1-148</strain>
    </source>
</reference>
<accession>A0A1G7T3G5</accession>
<evidence type="ECO:0000313" key="4">
    <source>
        <dbReference type="Proteomes" id="UP000199134"/>
    </source>
</evidence>
<name>A0A1H0CPU7_9BACT</name>
<dbReference type="EMBL" id="FNCQ01000002">
    <property type="protein sequence ID" value="SDG29209.1"/>
    <property type="molecule type" value="Genomic_DNA"/>
</dbReference>
<sequence>MGEYFLAVLGHLFLMPSGAYSQSQNLFSFENVYLHVRKVDSADSAKSVKRSSVKTPSLSLENHTLYFNTSCDGCTLQLLDESGNVKYTKVIPENTSNITLPSDMAGGCELQIIRGQYCFYGLIDL</sequence>
<reference evidence="2 3" key="2">
    <citation type="submission" date="2016-10" db="EMBL/GenBank/DDBJ databases">
        <authorList>
            <person name="Varghese N."/>
            <person name="Submissions S."/>
        </authorList>
    </citation>
    <scope>NUCLEOTIDE SEQUENCE</scope>
    <source>
        <strain evidence="2">BP1-145</strain>
        <strain evidence="3">BP1-148</strain>
    </source>
</reference>
<dbReference type="AlphaFoldDB" id="A0A1H0CPU7"/>
<dbReference type="Proteomes" id="UP000199134">
    <property type="component" value="Unassembled WGS sequence"/>
</dbReference>
<proteinExistence type="predicted"/>
<gene>
    <name evidence="2" type="ORF">SAMN04487900_10131</name>
    <name evidence="1" type="ORF">SAMN04487901_10288</name>
</gene>
<dbReference type="OrthoDB" id="1083051at2"/>
<evidence type="ECO:0008006" key="5">
    <source>
        <dbReference type="Google" id="ProtNLM"/>
    </source>
</evidence>
<dbReference type="RefSeq" id="WP_091814483.1">
    <property type="nucleotide sequence ID" value="NZ_CP091790.1"/>
</dbReference>
<accession>A0A1H0CPU7</accession>
<organism evidence="2 4">
    <name type="scientific">Prevotella communis</name>
    <dbReference type="NCBI Taxonomy" id="2913614"/>
    <lineage>
        <taxon>Bacteria</taxon>
        <taxon>Pseudomonadati</taxon>
        <taxon>Bacteroidota</taxon>
        <taxon>Bacteroidia</taxon>
        <taxon>Bacteroidales</taxon>
        <taxon>Prevotellaceae</taxon>
        <taxon>Prevotella</taxon>
    </lineage>
</organism>
<dbReference type="EMBL" id="FNIW01000001">
    <property type="protein sequence ID" value="SDN59894.1"/>
    <property type="molecule type" value="Genomic_DNA"/>
</dbReference>
<keyword evidence="3" id="KW-1185">Reference proteome</keyword>
<evidence type="ECO:0000313" key="3">
    <source>
        <dbReference type="Proteomes" id="UP000198779"/>
    </source>
</evidence>
<protein>
    <recommendedName>
        <fullName evidence="5">DUF3244 domain-containing protein</fullName>
    </recommendedName>
</protein>
<evidence type="ECO:0000313" key="1">
    <source>
        <dbReference type="EMBL" id="SDG29209.1"/>
    </source>
</evidence>
<dbReference type="STRING" id="645274.SAMN04487901_10288"/>
<evidence type="ECO:0000313" key="2">
    <source>
        <dbReference type="EMBL" id="SDN59894.1"/>
    </source>
</evidence>
<dbReference type="Proteomes" id="UP000198779">
    <property type="component" value="Unassembled WGS sequence"/>
</dbReference>